<protein>
    <submittedName>
        <fullName evidence="2">Squalene cyclase N-terminal</fullName>
    </submittedName>
</protein>
<evidence type="ECO:0000259" key="1">
    <source>
        <dbReference type="Pfam" id="PF13249"/>
    </source>
</evidence>
<dbReference type="InterPro" id="IPR032697">
    <property type="entry name" value="SQ_cyclase_N"/>
</dbReference>
<reference evidence="2 3" key="1">
    <citation type="submission" date="2020-12" db="EMBL/GenBank/DDBJ databases">
        <title>Concerted genomic and epigenomic changes stabilize Arabidopsis allopolyploids.</title>
        <authorList>
            <person name="Chen Z."/>
        </authorList>
    </citation>
    <scope>NUCLEOTIDE SEQUENCE [LARGE SCALE GENOMIC DNA]</scope>
    <source>
        <strain evidence="2">Allo738</strain>
        <tissue evidence="2">Leaf</tissue>
    </source>
</reference>
<gene>
    <name evidence="2" type="ORF">ISN45_Aa05g007870</name>
</gene>
<dbReference type="Proteomes" id="UP000694240">
    <property type="component" value="Chromosome 10"/>
</dbReference>
<feature type="domain" description="Squalene cyclase N-terminal" evidence="1">
    <location>
        <begin position="174"/>
        <end position="334"/>
    </location>
</feature>
<dbReference type="AlphaFoldDB" id="A0A8T1ZL69"/>
<dbReference type="InterPro" id="IPR018333">
    <property type="entry name" value="Squalene_cyclase"/>
</dbReference>
<sequence>MWRLRIGAKAGDDPYLSTTNNYLGRQVWEFDVGAGSPEELSEVDMARQNFSDNRSLYKANADLLWRMQFLREKKFKQMIPRVKIENAEKITYEDAKMALRRGIVYMAALQSDDGHWAAENAGCMFFNAPFVICLYITGHLDKIFSPEHRKEMLRYLYNHQNDDGGVDPDHDGTKSACARARKWIIDHGGATYTPLFGKAWLSVLGVYEWSGCKPIPPEFWFLPSYFPINGGTLWIYLRDIFMALSYLYGKKFVATPTPLILQLREELYPEAYADIVWSQARNRCAKEDLYYPQNLVQDLFWKSVYMFSENILNRWPFNKLIREKAIRTAMELIHYQLHYRWSRAKGVSYACLLG</sequence>
<dbReference type="PANTHER" id="PTHR11764">
    <property type="entry name" value="TERPENE CYCLASE/MUTASE FAMILY MEMBER"/>
    <property type="match status" value="1"/>
</dbReference>
<evidence type="ECO:0000313" key="2">
    <source>
        <dbReference type="EMBL" id="KAG7559184.1"/>
    </source>
</evidence>
<dbReference type="EMBL" id="JAEFBK010000010">
    <property type="protein sequence ID" value="KAG7559184.1"/>
    <property type="molecule type" value="Genomic_DNA"/>
</dbReference>
<accession>A0A8T1ZL69</accession>
<dbReference type="GO" id="GO:0005811">
    <property type="term" value="C:lipid droplet"/>
    <property type="evidence" value="ECO:0007669"/>
    <property type="project" value="InterPro"/>
</dbReference>
<dbReference type="GO" id="GO:0016104">
    <property type="term" value="P:triterpenoid biosynthetic process"/>
    <property type="evidence" value="ECO:0007669"/>
    <property type="project" value="InterPro"/>
</dbReference>
<proteinExistence type="predicted"/>
<dbReference type="PANTHER" id="PTHR11764:SF57">
    <property type="entry name" value="TIRUCALLADIENOL SYNTHASE-RELATED"/>
    <property type="match status" value="1"/>
</dbReference>
<comment type="caution">
    <text evidence="2">The sequence shown here is derived from an EMBL/GenBank/DDBJ whole genome shotgun (WGS) entry which is preliminary data.</text>
</comment>
<keyword evidence="3" id="KW-1185">Reference proteome</keyword>
<name>A0A8T1ZL69_9BRAS</name>
<dbReference type="GO" id="GO:0042300">
    <property type="term" value="F:beta-amyrin synthase activity"/>
    <property type="evidence" value="ECO:0007669"/>
    <property type="project" value="TreeGrafter"/>
</dbReference>
<dbReference type="Pfam" id="PF13249">
    <property type="entry name" value="SQHop_cyclase_N"/>
    <property type="match status" value="1"/>
</dbReference>
<organism evidence="2 3">
    <name type="scientific">Arabidopsis thaliana x Arabidopsis arenosa</name>
    <dbReference type="NCBI Taxonomy" id="1240361"/>
    <lineage>
        <taxon>Eukaryota</taxon>
        <taxon>Viridiplantae</taxon>
        <taxon>Streptophyta</taxon>
        <taxon>Embryophyta</taxon>
        <taxon>Tracheophyta</taxon>
        <taxon>Spermatophyta</taxon>
        <taxon>Magnoliopsida</taxon>
        <taxon>eudicotyledons</taxon>
        <taxon>Gunneridae</taxon>
        <taxon>Pentapetalae</taxon>
        <taxon>rosids</taxon>
        <taxon>malvids</taxon>
        <taxon>Brassicales</taxon>
        <taxon>Brassicaceae</taxon>
        <taxon>Camelineae</taxon>
        <taxon>Arabidopsis</taxon>
    </lineage>
</organism>
<evidence type="ECO:0000313" key="3">
    <source>
        <dbReference type="Proteomes" id="UP000694240"/>
    </source>
</evidence>